<evidence type="ECO:0000313" key="8">
    <source>
        <dbReference type="Proteomes" id="UP000051461"/>
    </source>
</evidence>
<dbReference type="GO" id="GO:0046872">
    <property type="term" value="F:metal ion binding"/>
    <property type="evidence" value="ECO:0007669"/>
    <property type="project" value="UniProtKB-KW"/>
</dbReference>
<organism evidence="7 8">
    <name type="scientific">Loigolactobacillus bifermentans DSM 20003</name>
    <dbReference type="NCBI Taxonomy" id="1423726"/>
    <lineage>
        <taxon>Bacteria</taxon>
        <taxon>Bacillati</taxon>
        <taxon>Bacillota</taxon>
        <taxon>Bacilli</taxon>
        <taxon>Lactobacillales</taxon>
        <taxon>Lactobacillaceae</taxon>
        <taxon>Loigolactobacillus</taxon>
    </lineage>
</organism>
<sequence>MPYRFTLAVLHVGDQVLVINRKKPPYPGQWNGVGGKLKPGERPLHGMQREIFEETQLQVVPAQMRFAGVMDWFIEAQYTDSIYLFEVTLPAWQTTYPQGTREGILQPFSLDWLTQPENQGVIPDFQQLLRPVCQGTVQRYVTNFVNERLTSMVLRPYSDAERRGAQMIL</sequence>
<evidence type="ECO:0000259" key="6">
    <source>
        <dbReference type="PROSITE" id="PS51462"/>
    </source>
</evidence>
<dbReference type="PATRIC" id="fig|1423726.3.peg.1242"/>
<dbReference type="Proteomes" id="UP000051461">
    <property type="component" value="Unassembled WGS sequence"/>
</dbReference>
<evidence type="ECO:0000256" key="5">
    <source>
        <dbReference type="ARBA" id="ARBA00022842"/>
    </source>
</evidence>
<comment type="similarity">
    <text evidence="2">Belongs to the Nudix hydrolase family.</text>
</comment>
<dbReference type="Pfam" id="PF00293">
    <property type="entry name" value="NUDIX"/>
    <property type="match status" value="1"/>
</dbReference>
<dbReference type="SUPFAM" id="SSF55811">
    <property type="entry name" value="Nudix"/>
    <property type="match status" value="1"/>
</dbReference>
<dbReference type="InterPro" id="IPR000086">
    <property type="entry name" value="NUDIX_hydrolase_dom"/>
</dbReference>
<dbReference type="PANTHER" id="PTHR43758:SF2">
    <property type="entry name" value="OXIDIZED PURINE NUCLEOSIDE TRIPHOSPHATE HYDROLASE"/>
    <property type="match status" value="1"/>
</dbReference>
<keyword evidence="5" id="KW-0460">Magnesium</keyword>
<dbReference type="GO" id="GO:0005737">
    <property type="term" value="C:cytoplasm"/>
    <property type="evidence" value="ECO:0007669"/>
    <property type="project" value="TreeGrafter"/>
</dbReference>
<proteinExistence type="inferred from homology"/>
<keyword evidence="4 7" id="KW-0378">Hydrolase</keyword>
<dbReference type="STRING" id="1423726.FC07_GL001195"/>
<evidence type="ECO:0000256" key="1">
    <source>
        <dbReference type="ARBA" id="ARBA00001946"/>
    </source>
</evidence>
<evidence type="ECO:0000256" key="3">
    <source>
        <dbReference type="ARBA" id="ARBA00022723"/>
    </source>
</evidence>
<name>A0A0R1GPZ3_9LACO</name>
<reference evidence="7 8" key="1">
    <citation type="journal article" date="2015" name="Genome Announc.">
        <title>Expanding the biotechnology potential of lactobacilli through comparative genomics of 213 strains and associated genera.</title>
        <authorList>
            <person name="Sun Z."/>
            <person name="Harris H.M."/>
            <person name="McCann A."/>
            <person name="Guo C."/>
            <person name="Argimon S."/>
            <person name="Zhang W."/>
            <person name="Yang X."/>
            <person name="Jeffery I.B."/>
            <person name="Cooney J.C."/>
            <person name="Kagawa T.F."/>
            <person name="Liu W."/>
            <person name="Song Y."/>
            <person name="Salvetti E."/>
            <person name="Wrobel A."/>
            <person name="Rasinkangas P."/>
            <person name="Parkhill J."/>
            <person name="Rea M.C."/>
            <person name="O'Sullivan O."/>
            <person name="Ritari J."/>
            <person name="Douillard F.P."/>
            <person name="Paul Ross R."/>
            <person name="Yang R."/>
            <person name="Briner A.E."/>
            <person name="Felis G.E."/>
            <person name="de Vos W.M."/>
            <person name="Barrangou R."/>
            <person name="Klaenhammer T.R."/>
            <person name="Caufield P.W."/>
            <person name="Cui Y."/>
            <person name="Zhang H."/>
            <person name="O'Toole P.W."/>
        </authorList>
    </citation>
    <scope>NUCLEOTIDE SEQUENCE [LARGE SCALE GENOMIC DNA]</scope>
    <source>
        <strain evidence="7 8">DSM 20003</strain>
    </source>
</reference>
<dbReference type="GO" id="GO:0016818">
    <property type="term" value="F:hydrolase activity, acting on acid anhydrides, in phosphorus-containing anhydrides"/>
    <property type="evidence" value="ECO:0007669"/>
    <property type="project" value="TreeGrafter"/>
</dbReference>
<comment type="caution">
    <text evidence="7">The sequence shown here is derived from an EMBL/GenBank/DDBJ whole genome shotgun (WGS) entry which is preliminary data.</text>
</comment>
<dbReference type="AlphaFoldDB" id="A0A0R1GPZ3"/>
<gene>
    <name evidence="7" type="ORF">FC07_GL001195</name>
</gene>
<evidence type="ECO:0000256" key="2">
    <source>
        <dbReference type="ARBA" id="ARBA00005582"/>
    </source>
</evidence>
<accession>A0A0R1GPZ3</accession>
<evidence type="ECO:0000256" key="4">
    <source>
        <dbReference type="ARBA" id="ARBA00022801"/>
    </source>
</evidence>
<dbReference type="PANTHER" id="PTHR43758">
    <property type="entry name" value="7,8-DIHYDRO-8-OXOGUANINE TRIPHOSPHATASE"/>
    <property type="match status" value="1"/>
</dbReference>
<dbReference type="RefSeq" id="WP_057905370.1">
    <property type="nucleotide sequence ID" value="NZ_AZDA01000116.1"/>
</dbReference>
<protein>
    <submittedName>
        <fullName evidence="7">Nucleotide NUDIX family hydrolase</fullName>
    </submittedName>
</protein>
<dbReference type="PROSITE" id="PS51462">
    <property type="entry name" value="NUDIX"/>
    <property type="match status" value="1"/>
</dbReference>
<dbReference type="EMBL" id="AZDA01000116">
    <property type="protein sequence ID" value="KRK33434.1"/>
    <property type="molecule type" value="Genomic_DNA"/>
</dbReference>
<dbReference type="InterPro" id="IPR015797">
    <property type="entry name" value="NUDIX_hydrolase-like_dom_sf"/>
</dbReference>
<evidence type="ECO:0000313" key="7">
    <source>
        <dbReference type="EMBL" id="KRK33434.1"/>
    </source>
</evidence>
<dbReference type="Gene3D" id="3.90.79.10">
    <property type="entry name" value="Nucleoside Triphosphate Pyrophosphohydrolase"/>
    <property type="match status" value="1"/>
</dbReference>
<dbReference type="OrthoDB" id="9804563at2"/>
<comment type="cofactor">
    <cofactor evidence="1">
        <name>Mg(2+)</name>
        <dbReference type="ChEBI" id="CHEBI:18420"/>
    </cofactor>
</comment>
<keyword evidence="3" id="KW-0479">Metal-binding</keyword>
<dbReference type="CDD" id="cd18886">
    <property type="entry name" value="NUDIX_MutT_Nudt1"/>
    <property type="match status" value="1"/>
</dbReference>
<keyword evidence="8" id="KW-1185">Reference proteome</keyword>
<feature type="domain" description="Nudix hydrolase" evidence="6">
    <location>
        <begin position="1"/>
        <end position="135"/>
    </location>
</feature>